<dbReference type="Proteomes" id="UP000183039">
    <property type="component" value="Unassembled WGS sequence"/>
</dbReference>
<protein>
    <recommendedName>
        <fullName evidence="5">DUF924 domain-containing protein</fullName>
    </recommendedName>
</protein>
<accession>A0A0S3KB97</accession>
<reference evidence="1 3" key="2">
    <citation type="submission" date="2015-12" db="EMBL/GenBank/DDBJ databases">
        <authorList>
            <person name="Lauer A."/>
            <person name="Humrighouse B."/>
            <person name="Loparev V."/>
            <person name="Shewmaker P.L."/>
            <person name="Whitney A.M."/>
            <person name="McLaughlin R.W."/>
        </authorList>
    </citation>
    <scope>NUCLEOTIDE SEQUENCE [LARGE SCALE GENOMIC DNA]</scope>
    <source>
        <strain evidence="1 3">LMG 23085</strain>
    </source>
</reference>
<dbReference type="AlphaFoldDB" id="A0A0S3KB97"/>
<dbReference type="Proteomes" id="UP000065511">
    <property type="component" value="Chromosome"/>
</dbReference>
<dbReference type="KEGG" id="ess:ATZ33_09365"/>
<gene>
    <name evidence="1" type="ORF">ATZ33_09365</name>
    <name evidence="2" type="ORF">RV15_GL003650</name>
</gene>
<evidence type="ECO:0000313" key="1">
    <source>
        <dbReference type="EMBL" id="ALS01571.1"/>
    </source>
</evidence>
<reference evidence="2 4" key="1">
    <citation type="submission" date="2014-12" db="EMBL/GenBank/DDBJ databases">
        <title>Draft genome sequences of 29 type strains of Enterococci.</title>
        <authorList>
            <person name="Zhong Z."/>
            <person name="Sun Z."/>
            <person name="Liu W."/>
            <person name="Zhang W."/>
            <person name="Zhang H."/>
        </authorList>
    </citation>
    <scope>NUCLEOTIDE SEQUENCE [LARGE SCALE GENOMIC DNA]</scope>
    <source>
        <strain evidence="2 4">DSM 22801</strain>
    </source>
</reference>
<dbReference type="InterPro" id="IPR011990">
    <property type="entry name" value="TPR-like_helical_dom_sf"/>
</dbReference>
<evidence type="ECO:0000313" key="2">
    <source>
        <dbReference type="EMBL" id="OJG92005.1"/>
    </source>
</evidence>
<name>A0A0S3KB97_9ENTE</name>
<dbReference type="Pfam" id="PF06041">
    <property type="entry name" value="DUF924"/>
    <property type="match status" value="1"/>
</dbReference>
<sequence>MDYQEILTFWFEESEASQWFKKDLAFDNLIKERFSDIHRQVAQGEKSAWRKNINGRLAEIIVLDQFSRNLFRGNARSFAYDGMALILTQEAIATGKLEHLTTERRAFIYMPLMHSESLVIHEEALKHFAEKGLEHNLAFELKHREILARFGRYPHRNDRLGRHSTAEEITFLKEPGSSF</sequence>
<dbReference type="EMBL" id="CP013614">
    <property type="protein sequence ID" value="ALS01571.1"/>
    <property type="molecule type" value="Genomic_DNA"/>
</dbReference>
<dbReference type="InterPro" id="IPR010323">
    <property type="entry name" value="DUF924"/>
</dbReference>
<evidence type="ECO:0000313" key="3">
    <source>
        <dbReference type="Proteomes" id="UP000065511"/>
    </source>
</evidence>
<evidence type="ECO:0000313" key="4">
    <source>
        <dbReference type="Proteomes" id="UP000183039"/>
    </source>
</evidence>
<organism evidence="2 4">
    <name type="scientific">Enterococcus silesiacus</name>
    <dbReference type="NCBI Taxonomy" id="332949"/>
    <lineage>
        <taxon>Bacteria</taxon>
        <taxon>Bacillati</taxon>
        <taxon>Bacillota</taxon>
        <taxon>Bacilli</taxon>
        <taxon>Lactobacillales</taxon>
        <taxon>Enterococcaceae</taxon>
        <taxon>Enterococcus</taxon>
    </lineage>
</organism>
<proteinExistence type="predicted"/>
<evidence type="ECO:0008006" key="5">
    <source>
        <dbReference type="Google" id="ProtNLM"/>
    </source>
</evidence>
<dbReference type="Gene3D" id="1.25.40.10">
    <property type="entry name" value="Tetratricopeptide repeat domain"/>
    <property type="match status" value="1"/>
</dbReference>
<keyword evidence="3" id="KW-1185">Reference proteome</keyword>
<dbReference type="SUPFAM" id="SSF48452">
    <property type="entry name" value="TPR-like"/>
    <property type="match status" value="1"/>
</dbReference>
<dbReference type="OrthoDB" id="7593450at2"/>
<dbReference type="EMBL" id="JXLC01000009">
    <property type="protein sequence ID" value="OJG92005.1"/>
    <property type="molecule type" value="Genomic_DNA"/>
</dbReference>
<dbReference type="Gene3D" id="1.20.58.320">
    <property type="entry name" value="TPR-like"/>
    <property type="match status" value="1"/>
</dbReference>
<dbReference type="RefSeq" id="WP_071877560.1">
    <property type="nucleotide sequence ID" value="NZ_JXLC01000009.1"/>
</dbReference>